<keyword evidence="1" id="KW-0812">Transmembrane</keyword>
<dbReference type="EMBL" id="CAJVPP010026370">
    <property type="protein sequence ID" value="CAG8753624.1"/>
    <property type="molecule type" value="Genomic_DNA"/>
</dbReference>
<name>A0A9N9NR43_FUNMO</name>
<protein>
    <submittedName>
        <fullName evidence="2">16135_t:CDS:1</fullName>
    </submittedName>
</protein>
<evidence type="ECO:0000313" key="2">
    <source>
        <dbReference type="EMBL" id="CAG8753624.1"/>
    </source>
</evidence>
<feature type="transmembrane region" description="Helical" evidence="1">
    <location>
        <begin position="40"/>
        <end position="59"/>
    </location>
</feature>
<dbReference type="AlphaFoldDB" id="A0A9N9NR43"/>
<sequence length="60" mass="7176">YRNDRLDGQRLQKIIICDEEWILLEELCKIFKPFDKVTTFFSRVNYAIISLILSIIEALK</sequence>
<feature type="non-terminal residue" evidence="2">
    <location>
        <position position="1"/>
    </location>
</feature>
<keyword evidence="3" id="KW-1185">Reference proteome</keyword>
<keyword evidence="1" id="KW-0472">Membrane</keyword>
<accession>A0A9N9NR43</accession>
<feature type="non-terminal residue" evidence="2">
    <location>
        <position position="60"/>
    </location>
</feature>
<reference evidence="2" key="1">
    <citation type="submission" date="2021-06" db="EMBL/GenBank/DDBJ databases">
        <authorList>
            <person name="Kallberg Y."/>
            <person name="Tangrot J."/>
            <person name="Rosling A."/>
        </authorList>
    </citation>
    <scope>NUCLEOTIDE SEQUENCE</scope>
    <source>
        <strain evidence="2">87-6 pot B 2015</strain>
    </source>
</reference>
<keyword evidence="1" id="KW-1133">Transmembrane helix</keyword>
<evidence type="ECO:0000313" key="3">
    <source>
        <dbReference type="Proteomes" id="UP000789375"/>
    </source>
</evidence>
<organism evidence="2 3">
    <name type="scientific">Funneliformis mosseae</name>
    <name type="common">Endomycorrhizal fungus</name>
    <name type="synonym">Glomus mosseae</name>
    <dbReference type="NCBI Taxonomy" id="27381"/>
    <lineage>
        <taxon>Eukaryota</taxon>
        <taxon>Fungi</taxon>
        <taxon>Fungi incertae sedis</taxon>
        <taxon>Mucoromycota</taxon>
        <taxon>Glomeromycotina</taxon>
        <taxon>Glomeromycetes</taxon>
        <taxon>Glomerales</taxon>
        <taxon>Glomeraceae</taxon>
        <taxon>Funneliformis</taxon>
    </lineage>
</organism>
<proteinExistence type="predicted"/>
<evidence type="ECO:0000256" key="1">
    <source>
        <dbReference type="SAM" id="Phobius"/>
    </source>
</evidence>
<comment type="caution">
    <text evidence="2">The sequence shown here is derived from an EMBL/GenBank/DDBJ whole genome shotgun (WGS) entry which is preliminary data.</text>
</comment>
<dbReference type="Proteomes" id="UP000789375">
    <property type="component" value="Unassembled WGS sequence"/>
</dbReference>
<gene>
    <name evidence="2" type="ORF">FMOSSE_LOCUS16784</name>
</gene>